<reference evidence="7" key="2">
    <citation type="journal article" date="2009" name="Fungal Genet. Biol.">
        <title>The 2008 update of the Aspergillus nidulans genome annotation: a community effort.</title>
        <authorList>
            <person name="Wortman J.R."/>
            <person name="Gilsenan J.M."/>
            <person name="Joardar V."/>
            <person name="Deegan J."/>
            <person name="Clutterbuck J."/>
            <person name="Andersen M.R."/>
            <person name="Archer D."/>
            <person name="Bencina M."/>
            <person name="Braus G."/>
            <person name="Coutinho P."/>
            <person name="von Dohren H."/>
            <person name="Doonan J."/>
            <person name="Driessen A.J."/>
            <person name="Durek P."/>
            <person name="Espeso E."/>
            <person name="Fekete E."/>
            <person name="Flipphi M."/>
            <person name="Estrada C.G."/>
            <person name="Geysens S."/>
            <person name="Goldman G."/>
            <person name="de Groot P.W."/>
            <person name="Hansen K."/>
            <person name="Harris S.D."/>
            <person name="Heinekamp T."/>
            <person name="Helmstaedt K."/>
            <person name="Henrissat B."/>
            <person name="Hofmann G."/>
            <person name="Homan T."/>
            <person name="Horio T."/>
            <person name="Horiuchi H."/>
            <person name="James S."/>
            <person name="Jones M."/>
            <person name="Karaffa L."/>
            <person name="Karanyi Z."/>
            <person name="Kato M."/>
            <person name="Keller N."/>
            <person name="Kelly D.E."/>
            <person name="Kiel J.A."/>
            <person name="Kim J.M."/>
            <person name="van der Klei I.J."/>
            <person name="Klis F.M."/>
            <person name="Kovalchuk A."/>
            <person name="Krasevec N."/>
            <person name="Kubicek C.P."/>
            <person name="Liu B."/>
            <person name="Maccabe A."/>
            <person name="Meyer V."/>
            <person name="Mirabito P."/>
            <person name="Miskei M."/>
            <person name="Mos M."/>
            <person name="Mullins J."/>
            <person name="Nelson D.R."/>
            <person name="Nielsen J."/>
            <person name="Oakley B.R."/>
            <person name="Osmani S.A."/>
            <person name="Pakula T."/>
            <person name="Paszewski A."/>
            <person name="Paulsen I."/>
            <person name="Pilsyk S."/>
            <person name="Pocsi I."/>
            <person name="Punt P.J."/>
            <person name="Ram A.F."/>
            <person name="Ren Q."/>
            <person name="Robellet X."/>
            <person name="Robson G."/>
            <person name="Seiboth B."/>
            <person name="van Solingen P."/>
            <person name="Specht T."/>
            <person name="Sun J."/>
            <person name="Taheri-Talesh N."/>
            <person name="Takeshita N."/>
            <person name="Ussery D."/>
            <person name="vanKuyk P.A."/>
            <person name="Visser H."/>
            <person name="van de Vondervoort P.J."/>
            <person name="de Vries R.P."/>
            <person name="Walton J."/>
            <person name="Xiang X."/>
            <person name="Xiong Y."/>
            <person name="Zeng A.P."/>
            <person name="Brandt B.W."/>
            <person name="Cornell M.J."/>
            <person name="van den Hondel C.A."/>
            <person name="Visser J."/>
            <person name="Oliver S.G."/>
            <person name="Turner G."/>
        </authorList>
    </citation>
    <scope>GENOME REANNOTATION</scope>
    <source>
        <strain evidence="7">FGSC A4 / ATCC 38163 / CBS 112.46 / NRRL 194 / M139</strain>
    </source>
</reference>
<dbReference type="Pfam" id="PF14420">
    <property type="entry name" value="Clr5"/>
    <property type="match status" value="1"/>
</dbReference>
<dbReference type="PROSITE" id="PS50297">
    <property type="entry name" value="ANK_REP_REGION"/>
    <property type="match status" value="3"/>
</dbReference>
<feature type="repeat" description="ANK" evidence="3">
    <location>
        <begin position="987"/>
        <end position="1019"/>
    </location>
</feature>
<keyword evidence="1" id="KW-0677">Repeat</keyword>
<keyword evidence="2 3" id="KW-0040">ANK repeat</keyword>
<evidence type="ECO:0000256" key="3">
    <source>
        <dbReference type="PROSITE-ProRule" id="PRU00023"/>
    </source>
</evidence>
<feature type="repeat" description="ANK" evidence="3">
    <location>
        <begin position="724"/>
        <end position="756"/>
    </location>
</feature>
<dbReference type="PROSITE" id="PS50088">
    <property type="entry name" value="ANK_REPEAT"/>
    <property type="match status" value="6"/>
</dbReference>
<gene>
    <name evidence="6" type="ORF">ANIA_00750</name>
</gene>
<dbReference type="KEGG" id="ani:ANIA_00750"/>
<organism evidence="6 7">
    <name type="scientific">Emericella nidulans (strain FGSC A4 / ATCC 38163 / CBS 112.46 / NRRL 194 / M139)</name>
    <name type="common">Aspergillus nidulans</name>
    <dbReference type="NCBI Taxonomy" id="227321"/>
    <lineage>
        <taxon>Eukaryota</taxon>
        <taxon>Fungi</taxon>
        <taxon>Dikarya</taxon>
        <taxon>Ascomycota</taxon>
        <taxon>Pezizomycotina</taxon>
        <taxon>Eurotiomycetes</taxon>
        <taxon>Eurotiomycetidae</taxon>
        <taxon>Eurotiales</taxon>
        <taxon>Aspergillaceae</taxon>
        <taxon>Aspergillus</taxon>
        <taxon>Aspergillus subgen. Nidulantes</taxon>
    </lineage>
</organism>
<dbReference type="RefSeq" id="XP_658354.1">
    <property type="nucleotide sequence ID" value="XM_653262.1"/>
</dbReference>
<accession>Q5BFD0</accession>
<name>Q5BFD0_EMENI</name>
<keyword evidence="7" id="KW-1185">Reference proteome</keyword>
<dbReference type="SUPFAM" id="SSF48403">
    <property type="entry name" value="Ankyrin repeat"/>
    <property type="match status" value="3"/>
</dbReference>
<dbReference type="EMBL" id="BN001308">
    <property type="protein sequence ID" value="CBF88858.1"/>
    <property type="molecule type" value="Genomic_DNA"/>
</dbReference>
<feature type="repeat" description="ANK" evidence="3">
    <location>
        <begin position="444"/>
        <end position="476"/>
    </location>
</feature>
<dbReference type="InterPro" id="IPR002110">
    <property type="entry name" value="Ankyrin_rpt"/>
</dbReference>
<dbReference type="HOGENOM" id="CLU_249748_0_0_1"/>
<dbReference type="OrthoDB" id="194358at2759"/>
<sequence length="1479" mass="161953">MEDSLWEAYKPELHRLYIREGMTLSAVMEYMESKYSFGKTKAQYTKHFGKWGFQKNQKVSASDAVFIERRIQKRKQVFDKESEVYIDGVEYPSKKRKKAPYGKAYVSTTERLRLAGAPSPCTPEGIVVCTPATPGMWLNWDLSLPWLRFSKLLRPPTQDEDLLSTSPTLAVTSPRGTNVSSYAPNMELLKRLGSVVPWNRLTHPPNVNSCSRTATALSIIMPAESEGQLRGLASRFAESKQSTIDILGVELFLLSNNLVSHGPDGKTFGSMRSHDQRVLEMFRLSSWNNVARLKVLVSSQEPTAGAIAEQLFASSVREMEIESVRMLLEAGMSPNGYIDTVDEGSLTPLQYATLALGSGDPKALQLLELLLSHGADLDKSSNDISPLGYALQIHSLEAIDELLSHGAYATPSCLAFAAYSLKDSELFKQLLGPDTDVNARSGLQGPSPLSQAVKGGNIEIIKVLLDRGADLNALVDIEFDGDWAVTTVLGYAVQSAGLEIIETLLHACLDVNPNIDGLPYASPLVLAVARAKANPRLVNLLLQKGFDIQIADDCGAQTLLERALKAKNTSLCEILIRNGARIDRPFSDKEHATSALVCAIQTGAAEVARLLIDMGARLNDSYSNSPGTVLGAAIERGDMIILDMAWTAGAVSVNPRLGRLGNMQTAVYLEQRGLLADILNMAGTPLLGAALSAKDDGLVWMLLSYTFELNRVTMDTRIHDHPVTYKDPLQAAIRNGRLSIAYALLDRGAKVTDSDIADVVMYLDSNDTTEGTELLQRLLKDFQGAAPTATAEAILSDRLDLFDSLLAARIDPRGKPQQFLDVWEFDTGRDYRLDPPESILEIVCQTGDMMVLETLFQACPWDSRLVGRALTLSILFNYTELFEYLFSWAPDINQEIAIHHLDTEDEEGLFVSGYTEVVTPLQVASRDQRVSVVQKLLGHPNIDVNYLGAGPRRRTALQHAVGNGNMELINLFLNRGADINGRPARDGGATALQIAAIQGYLGIAHRLIHLHANINAPPARINGRTALEGAAEYGRIDMLQMLLDSGASVTGDDGQRQYHRAIELAERNGHHAAARLLIAFEPQGVSLRRVDCNIVVLRDWQREELNDHGRQLYLSVVFVSAQSPGKNLQAERLQSFKSDSESENSNCETEDEPKTINVYAHHDSLNMRPVIQGSHELVRSKLVRTAVGQPGLQQRLLAQTAREEVINLTVKHSGGDCNAPDATETAQEGPGGGRDGDIGLWEGKWDACHSAGEEVYAGDWGGFLHRLEVDREEVSARRMKSTEATRRALPRKLAAEHVADGDFLVVDFEKGDDEEQRDAADGQVEIEDPTPGNTLGHETANNRAQREGDSKHRKDDTHAFGPLVQREEATAAEDIGHPAVKRLEGGHGEHICIGDPHLGIARVQATNDGGTAVEMTEASSADSNEVIVRAAKMAYLNDLLDQVQDGEHVDEALPRTASPFWPAVAAKTETGRGLWAWLQ</sequence>
<dbReference type="SMART" id="SM00248">
    <property type="entry name" value="ANK"/>
    <property type="match status" value="12"/>
</dbReference>
<feature type="domain" description="Peptidase A2" evidence="5">
    <location>
        <begin position="461"/>
        <end position="497"/>
    </location>
</feature>
<dbReference type="OMA" id="WAPDINQ"/>
<dbReference type="InterPro" id="IPR001995">
    <property type="entry name" value="Peptidase_A2_cat"/>
</dbReference>
<reference evidence="7" key="1">
    <citation type="journal article" date="2005" name="Nature">
        <title>Sequencing of Aspergillus nidulans and comparative analysis with A. fumigatus and A. oryzae.</title>
        <authorList>
            <person name="Galagan J.E."/>
            <person name="Calvo S.E."/>
            <person name="Cuomo C."/>
            <person name="Ma L.J."/>
            <person name="Wortman J.R."/>
            <person name="Batzoglou S."/>
            <person name="Lee S.I."/>
            <person name="Basturkmen M."/>
            <person name="Spevak C.C."/>
            <person name="Clutterbuck J."/>
            <person name="Kapitonov V."/>
            <person name="Jurka J."/>
            <person name="Scazzocchio C."/>
            <person name="Farman M."/>
            <person name="Butler J."/>
            <person name="Purcell S."/>
            <person name="Harris S."/>
            <person name="Braus G.H."/>
            <person name="Draht O."/>
            <person name="Busch S."/>
            <person name="D'Enfert C."/>
            <person name="Bouchier C."/>
            <person name="Goldman G.H."/>
            <person name="Bell-Pedersen D."/>
            <person name="Griffiths-Jones S."/>
            <person name="Doonan J.H."/>
            <person name="Yu J."/>
            <person name="Vienken K."/>
            <person name="Pain A."/>
            <person name="Freitag M."/>
            <person name="Selker E.U."/>
            <person name="Archer D.B."/>
            <person name="Penalva M.A."/>
            <person name="Oakley B.R."/>
            <person name="Momany M."/>
            <person name="Tanaka T."/>
            <person name="Kumagai T."/>
            <person name="Asai K."/>
            <person name="Machida M."/>
            <person name="Nierman W.C."/>
            <person name="Denning D.W."/>
            <person name="Caddick M."/>
            <person name="Hynes M."/>
            <person name="Paoletti M."/>
            <person name="Fischer R."/>
            <person name="Miller B."/>
            <person name="Dyer P."/>
            <person name="Sachs M.S."/>
            <person name="Osmani S.A."/>
            <person name="Birren B.W."/>
        </authorList>
    </citation>
    <scope>NUCLEOTIDE SEQUENCE [LARGE SCALE GENOMIC DNA]</scope>
    <source>
        <strain evidence="7">FGSC A4 / ATCC 38163 / CBS 112.46 / NRRL 194 / M139</strain>
    </source>
</reference>
<protein>
    <recommendedName>
        <fullName evidence="5">Peptidase A2 domain-containing protein</fullName>
    </recommendedName>
</protein>
<feature type="region of interest" description="Disordered" evidence="4">
    <location>
        <begin position="1215"/>
        <end position="1237"/>
    </location>
</feature>
<dbReference type="GO" id="GO:0006508">
    <property type="term" value="P:proteolysis"/>
    <property type="evidence" value="ECO:0007669"/>
    <property type="project" value="InterPro"/>
</dbReference>
<evidence type="ECO:0000259" key="5">
    <source>
        <dbReference type="PROSITE" id="PS50175"/>
    </source>
</evidence>
<dbReference type="InterPro" id="IPR036770">
    <property type="entry name" value="Ankyrin_rpt-contain_sf"/>
</dbReference>
<dbReference type="PROSITE" id="PS50175">
    <property type="entry name" value="ASP_PROT_RETROV"/>
    <property type="match status" value="1"/>
</dbReference>
<dbReference type="Gene3D" id="1.25.40.20">
    <property type="entry name" value="Ankyrin repeat-containing domain"/>
    <property type="match status" value="3"/>
</dbReference>
<dbReference type="GeneID" id="2876526"/>
<dbReference type="GO" id="GO:0004190">
    <property type="term" value="F:aspartic-type endopeptidase activity"/>
    <property type="evidence" value="ECO:0007669"/>
    <property type="project" value="InterPro"/>
</dbReference>
<accession>C8VQY3</accession>
<dbReference type="PANTHER" id="PTHR24123">
    <property type="entry name" value="ANKYRIN REPEAT-CONTAINING"/>
    <property type="match status" value="1"/>
</dbReference>
<dbReference type="InterPro" id="IPR025676">
    <property type="entry name" value="Clr5_dom"/>
</dbReference>
<evidence type="ECO:0000313" key="6">
    <source>
        <dbReference type="EMBL" id="CBF88858.1"/>
    </source>
</evidence>
<dbReference type="Pfam" id="PF12796">
    <property type="entry name" value="Ank_2"/>
    <property type="match status" value="3"/>
</dbReference>
<feature type="repeat" description="ANK" evidence="3">
    <location>
        <begin position="1022"/>
        <end position="1054"/>
    </location>
</feature>
<evidence type="ECO:0000256" key="4">
    <source>
        <dbReference type="SAM" id="MobiDB-lite"/>
    </source>
</evidence>
<dbReference type="InterPro" id="IPR051165">
    <property type="entry name" value="Multifunctional_ANK_Repeat"/>
</dbReference>
<proteinExistence type="predicted"/>
<dbReference type="InParanoid" id="Q5BFD0"/>
<dbReference type="PANTHER" id="PTHR24123:SF33">
    <property type="entry name" value="PROTEIN HOS4"/>
    <property type="match status" value="1"/>
</dbReference>
<evidence type="ECO:0000313" key="7">
    <source>
        <dbReference type="Proteomes" id="UP000000560"/>
    </source>
</evidence>
<evidence type="ECO:0000256" key="2">
    <source>
        <dbReference type="ARBA" id="ARBA00023043"/>
    </source>
</evidence>
<dbReference type="Pfam" id="PF00023">
    <property type="entry name" value="Ank"/>
    <property type="match status" value="1"/>
</dbReference>
<dbReference type="Proteomes" id="UP000000560">
    <property type="component" value="Chromosome VIII"/>
</dbReference>
<feature type="repeat" description="ANK" evidence="3">
    <location>
        <begin position="519"/>
        <end position="553"/>
    </location>
</feature>
<evidence type="ECO:0000256" key="1">
    <source>
        <dbReference type="ARBA" id="ARBA00022737"/>
    </source>
</evidence>
<dbReference type="eggNOG" id="KOG4177">
    <property type="taxonomic scope" value="Eukaryota"/>
</dbReference>
<feature type="repeat" description="ANK" evidence="3">
    <location>
        <begin position="952"/>
        <end position="984"/>
    </location>
</feature>
<feature type="region of interest" description="Disordered" evidence="4">
    <location>
        <begin position="1312"/>
        <end position="1357"/>
    </location>
</feature>
<feature type="compositionally biased region" description="Basic and acidic residues" evidence="4">
    <location>
        <begin position="1344"/>
        <end position="1357"/>
    </location>
</feature>